<protein>
    <submittedName>
        <fullName evidence="2">Uncharacterized protein</fullName>
    </submittedName>
</protein>
<feature type="non-terminal residue" evidence="2">
    <location>
        <position position="48"/>
    </location>
</feature>
<feature type="region of interest" description="Disordered" evidence="1">
    <location>
        <begin position="1"/>
        <end position="48"/>
    </location>
</feature>
<evidence type="ECO:0000313" key="2">
    <source>
        <dbReference type="EMBL" id="CAF4136275.1"/>
    </source>
</evidence>
<organism evidence="2 3">
    <name type="scientific">Rotaria sordida</name>
    <dbReference type="NCBI Taxonomy" id="392033"/>
    <lineage>
        <taxon>Eukaryota</taxon>
        <taxon>Metazoa</taxon>
        <taxon>Spiralia</taxon>
        <taxon>Gnathifera</taxon>
        <taxon>Rotifera</taxon>
        <taxon>Eurotatoria</taxon>
        <taxon>Bdelloidea</taxon>
        <taxon>Philodinida</taxon>
        <taxon>Philodinidae</taxon>
        <taxon>Rotaria</taxon>
    </lineage>
</organism>
<name>A0A819X713_9BILA</name>
<proteinExistence type="predicted"/>
<gene>
    <name evidence="2" type="ORF">FNK824_LOCUS32977</name>
</gene>
<sequence>MTSKSSSNVSTLKRKVQVVQQSPSSSSSSSSSTPAKHIKKESSLEKRM</sequence>
<accession>A0A819X713</accession>
<reference evidence="2" key="1">
    <citation type="submission" date="2021-02" db="EMBL/GenBank/DDBJ databases">
        <authorList>
            <person name="Nowell W R."/>
        </authorList>
    </citation>
    <scope>NUCLEOTIDE SEQUENCE</scope>
</reference>
<feature type="compositionally biased region" description="Low complexity" evidence="1">
    <location>
        <begin position="17"/>
        <end position="32"/>
    </location>
</feature>
<evidence type="ECO:0000256" key="1">
    <source>
        <dbReference type="SAM" id="MobiDB-lite"/>
    </source>
</evidence>
<dbReference type="Proteomes" id="UP000663874">
    <property type="component" value="Unassembled WGS sequence"/>
</dbReference>
<dbReference type="EMBL" id="CAJOBE010011689">
    <property type="protein sequence ID" value="CAF4136275.1"/>
    <property type="molecule type" value="Genomic_DNA"/>
</dbReference>
<feature type="compositionally biased region" description="Polar residues" evidence="1">
    <location>
        <begin position="1"/>
        <end position="11"/>
    </location>
</feature>
<dbReference type="AlphaFoldDB" id="A0A819X713"/>
<evidence type="ECO:0000313" key="3">
    <source>
        <dbReference type="Proteomes" id="UP000663874"/>
    </source>
</evidence>
<comment type="caution">
    <text evidence="2">The sequence shown here is derived from an EMBL/GenBank/DDBJ whole genome shotgun (WGS) entry which is preliminary data.</text>
</comment>